<dbReference type="PANTHER" id="PTHR43839">
    <property type="entry name" value="OPPC IN A BINDING PROTEIN-DEPENDENT TRANSPORT SYSTEM"/>
    <property type="match status" value="1"/>
</dbReference>
<dbReference type="RefSeq" id="WP_132104078.1">
    <property type="nucleotide sequence ID" value="NZ_SMLB01000020.1"/>
</dbReference>
<dbReference type="Pfam" id="PF00528">
    <property type="entry name" value="BPD_transp_1"/>
    <property type="match status" value="1"/>
</dbReference>
<evidence type="ECO:0000313" key="8">
    <source>
        <dbReference type="EMBL" id="TDD68463.1"/>
    </source>
</evidence>
<keyword evidence="3 5" id="KW-1133">Transmembrane helix</keyword>
<name>A0A4R5A8H5_9ACTN</name>
<dbReference type="InterPro" id="IPR025966">
    <property type="entry name" value="OppC_N"/>
</dbReference>
<comment type="caution">
    <text evidence="8">The sequence shown here is derived from an EMBL/GenBank/DDBJ whole genome shotgun (WGS) entry which is preliminary data.</text>
</comment>
<evidence type="ECO:0000256" key="3">
    <source>
        <dbReference type="ARBA" id="ARBA00022989"/>
    </source>
</evidence>
<keyword evidence="4 5" id="KW-0472">Membrane</keyword>
<evidence type="ECO:0000256" key="2">
    <source>
        <dbReference type="ARBA" id="ARBA00022692"/>
    </source>
</evidence>
<dbReference type="Proteomes" id="UP000295217">
    <property type="component" value="Unassembled WGS sequence"/>
</dbReference>
<keyword evidence="2 5" id="KW-0812">Transmembrane</keyword>
<evidence type="ECO:0000256" key="1">
    <source>
        <dbReference type="ARBA" id="ARBA00004141"/>
    </source>
</evidence>
<dbReference type="CDD" id="cd06261">
    <property type="entry name" value="TM_PBP2"/>
    <property type="match status" value="1"/>
</dbReference>
<dbReference type="PROSITE" id="PS50928">
    <property type="entry name" value="ABC_TM1"/>
    <property type="match status" value="1"/>
</dbReference>
<dbReference type="GO" id="GO:0055085">
    <property type="term" value="P:transmembrane transport"/>
    <property type="evidence" value="ECO:0007669"/>
    <property type="project" value="InterPro"/>
</dbReference>
<protein>
    <submittedName>
        <fullName evidence="8">ABC transporter permease</fullName>
    </submittedName>
</protein>
<feature type="transmembrane region" description="Helical" evidence="5">
    <location>
        <begin position="304"/>
        <end position="323"/>
    </location>
</feature>
<evidence type="ECO:0000256" key="5">
    <source>
        <dbReference type="RuleBase" id="RU363032"/>
    </source>
</evidence>
<dbReference type="Pfam" id="PF12911">
    <property type="entry name" value="OppC_N"/>
    <property type="match status" value="1"/>
</dbReference>
<dbReference type="AlphaFoldDB" id="A0A4R5A8H5"/>
<dbReference type="InterPro" id="IPR035906">
    <property type="entry name" value="MetI-like_sf"/>
</dbReference>
<sequence>MLQPDSPPERPGVAADPAPDGAHLAVEPEAVSVASQWKLMWWRFRRHRLAMAGLIVTALFYFVAVFADFLAPYGSGTFESEHTYAPPQTLRIVDTSGDGWDWGLYVHGYRAERDPETLELRYAVDEATRIPVRLFAEGETYRLFGLFETDIHLFGTADPDAPPVHLLGADRLGRDQLSRIIHGTRISMSVGLIGVSVAFVLGILLGGVSGYVGGKTDTVIQRVVEFFMSLPTLPLWLGLAAAVPRDWGPLTRYFAITVVLSFVAWTGLAREVRGRFLSLREEDFVTAAKLDGVGRPGVIFRHMLPSFTSHLIATLTLSIPAMILAETALSFLGLGLQAPVVSWGVLLQEAQQIRVISTAPWLLLPGLAVVTAVLALNFLGDGLRDAADPYRR</sequence>
<keyword evidence="5" id="KW-0813">Transport</keyword>
<evidence type="ECO:0000256" key="4">
    <source>
        <dbReference type="ARBA" id="ARBA00023136"/>
    </source>
</evidence>
<feature type="transmembrane region" description="Helical" evidence="5">
    <location>
        <begin position="49"/>
        <end position="71"/>
    </location>
</feature>
<dbReference type="EMBL" id="SMLB01000020">
    <property type="protein sequence ID" value="TDD68463.1"/>
    <property type="molecule type" value="Genomic_DNA"/>
</dbReference>
<feature type="transmembrane region" description="Helical" evidence="5">
    <location>
        <begin position="186"/>
        <end position="212"/>
    </location>
</feature>
<dbReference type="InterPro" id="IPR000515">
    <property type="entry name" value="MetI-like"/>
</dbReference>
<dbReference type="OrthoDB" id="6637947at2"/>
<gene>
    <name evidence="8" type="ORF">E1262_15680</name>
</gene>
<feature type="region of interest" description="Disordered" evidence="6">
    <location>
        <begin position="1"/>
        <end position="21"/>
    </location>
</feature>
<comment type="subcellular location">
    <subcellularLocation>
        <location evidence="5">Cell membrane</location>
        <topology evidence="5">Multi-pass membrane protein</topology>
    </subcellularLocation>
    <subcellularLocation>
        <location evidence="1">Membrane</location>
        <topology evidence="1">Multi-pass membrane protein</topology>
    </subcellularLocation>
</comment>
<feature type="transmembrane region" description="Helical" evidence="5">
    <location>
        <begin position="250"/>
        <end position="268"/>
    </location>
</feature>
<feature type="compositionally biased region" description="Low complexity" evidence="6">
    <location>
        <begin position="11"/>
        <end position="21"/>
    </location>
</feature>
<feature type="domain" description="ABC transmembrane type-1" evidence="7">
    <location>
        <begin position="184"/>
        <end position="380"/>
    </location>
</feature>
<keyword evidence="9" id="KW-1185">Reference proteome</keyword>
<feature type="compositionally biased region" description="Pro residues" evidence="6">
    <location>
        <begin position="1"/>
        <end position="10"/>
    </location>
</feature>
<accession>A0A4R5A8H5</accession>
<evidence type="ECO:0000259" key="7">
    <source>
        <dbReference type="PROSITE" id="PS50928"/>
    </source>
</evidence>
<dbReference type="PANTHER" id="PTHR43839:SF3">
    <property type="entry name" value="OLIGOPEPTIDE ABC TRANSPORTER, PERMEASE PROTEIN"/>
    <property type="match status" value="1"/>
</dbReference>
<feature type="transmembrane region" description="Helical" evidence="5">
    <location>
        <begin position="359"/>
        <end position="379"/>
    </location>
</feature>
<dbReference type="Gene3D" id="1.10.3720.10">
    <property type="entry name" value="MetI-like"/>
    <property type="match status" value="1"/>
</dbReference>
<dbReference type="GO" id="GO:0005886">
    <property type="term" value="C:plasma membrane"/>
    <property type="evidence" value="ECO:0007669"/>
    <property type="project" value="UniProtKB-SubCell"/>
</dbReference>
<evidence type="ECO:0000256" key="6">
    <source>
        <dbReference type="SAM" id="MobiDB-lite"/>
    </source>
</evidence>
<proteinExistence type="inferred from homology"/>
<feature type="transmembrane region" description="Helical" evidence="5">
    <location>
        <begin position="224"/>
        <end position="244"/>
    </location>
</feature>
<comment type="similarity">
    <text evidence="5">Belongs to the binding-protein-dependent transport system permease family.</text>
</comment>
<dbReference type="SUPFAM" id="SSF161098">
    <property type="entry name" value="MetI-like"/>
    <property type="match status" value="1"/>
</dbReference>
<evidence type="ECO:0000313" key="9">
    <source>
        <dbReference type="Proteomes" id="UP000295217"/>
    </source>
</evidence>
<reference evidence="8 9" key="1">
    <citation type="submission" date="2019-02" db="EMBL/GenBank/DDBJ databases">
        <title>Draft genome sequences of novel Actinobacteria.</title>
        <authorList>
            <person name="Sahin N."/>
            <person name="Ay H."/>
            <person name="Saygin H."/>
        </authorList>
    </citation>
    <scope>NUCLEOTIDE SEQUENCE [LARGE SCALE GENOMIC DNA]</scope>
    <source>
        <strain evidence="8 9">8K307</strain>
    </source>
</reference>
<organism evidence="8 9">
    <name type="scientific">Jiangella aurantiaca</name>
    <dbReference type="NCBI Taxonomy" id="2530373"/>
    <lineage>
        <taxon>Bacteria</taxon>
        <taxon>Bacillati</taxon>
        <taxon>Actinomycetota</taxon>
        <taxon>Actinomycetes</taxon>
        <taxon>Jiangellales</taxon>
        <taxon>Jiangellaceae</taxon>
        <taxon>Jiangella</taxon>
    </lineage>
</organism>